<keyword evidence="4" id="KW-1185">Reference proteome</keyword>
<protein>
    <submittedName>
        <fullName evidence="3">Glucose 1-dehydrogenase</fullName>
    </submittedName>
</protein>
<comment type="similarity">
    <text evidence="1">Belongs to the short-chain dehydrogenases/reductases (SDR) family.</text>
</comment>
<dbReference type="InterPro" id="IPR002347">
    <property type="entry name" value="SDR_fam"/>
</dbReference>
<evidence type="ECO:0000313" key="4">
    <source>
        <dbReference type="Proteomes" id="UP000274843"/>
    </source>
</evidence>
<name>A0A3N2GVI8_9PSEU</name>
<sequence length="250" mass="25838">MGAQRTALVTGGATGIGAEITSRLAAERMTVFVVQRTEEDASEGRKLFAEHPFAELIQVGAHDLATGGGCRDAVAECVRHFGRLDVLVNNAGISGYAAFGPVESASDDLIDRIVDTNLKAPLRLAREAFAQLVLNQGVIVNISSIAEFQAQRDVPAYVASKAGLGGLTRALACDLARHGVRVVGVAPGDIATGTSRSSDYTAAVGLVKETPLGFAGDPADVAGLVAWVVSSEARYVTGTTIVVDGGRTAF</sequence>
<dbReference type="FunFam" id="3.40.50.720:FF:000084">
    <property type="entry name" value="Short-chain dehydrogenase reductase"/>
    <property type="match status" value="1"/>
</dbReference>
<reference evidence="3 4" key="1">
    <citation type="submission" date="2018-11" db="EMBL/GenBank/DDBJ databases">
        <title>Sequencing the genomes of 1000 actinobacteria strains.</title>
        <authorList>
            <person name="Klenk H.-P."/>
        </authorList>
    </citation>
    <scope>NUCLEOTIDE SEQUENCE [LARGE SCALE GENOMIC DNA]</scope>
    <source>
        <strain evidence="3 4">DSM 44348</strain>
    </source>
</reference>
<evidence type="ECO:0000256" key="2">
    <source>
        <dbReference type="ARBA" id="ARBA00023002"/>
    </source>
</evidence>
<dbReference type="PANTHER" id="PTHR43639:SF1">
    <property type="entry name" value="SHORT-CHAIN DEHYDROGENASE_REDUCTASE FAMILY PROTEIN"/>
    <property type="match status" value="1"/>
</dbReference>
<dbReference type="PANTHER" id="PTHR43639">
    <property type="entry name" value="OXIDOREDUCTASE, SHORT-CHAIN DEHYDROGENASE/REDUCTASE FAMILY (AFU_ORTHOLOGUE AFUA_5G02870)"/>
    <property type="match status" value="1"/>
</dbReference>
<dbReference type="EMBL" id="RKHY01000001">
    <property type="protein sequence ID" value="ROS40676.1"/>
    <property type="molecule type" value="Genomic_DNA"/>
</dbReference>
<comment type="caution">
    <text evidence="3">The sequence shown here is derived from an EMBL/GenBank/DDBJ whole genome shotgun (WGS) entry which is preliminary data.</text>
</comment>
<dbReference type="PRINTS" id="PR00080">
    <property type="entry name" value="SDRFAMILY"/>
</dbReference>
<gene>
    <name evidence="3" type="ORF">EDD35_3015</name>
</gene>
<dbReference type="PROSITE" id="PS00061">
    <property type="entry name" value="ADH_SHORT"/>
    <property type="match status" value="1"/>
</dbReference>
<dbReference type="Pfam" id="PF13561">
    <property type="entry name" value="adh_short_C2"/>
    <property type="match status" value="1"/>
</dbReference>
<dbReference type="SUPFAM" id="SSF51735">
    <property type="entry name" value="NAD(P)-binding Rossmann-fold domains"/>
    <property type="match status" value="1"/>
</dbReference>
<accession>A0A3N2GVI8</accession>
<dbReference type="InterPro" id="IPR020904">
    <property type="entry name" value="Sc_DH/Rdtase_CS"/>
</dbReference>
<dbReference type="AlphaFoldDB" id="A0A3N2GVI8"/>
<evidence type="ECO:0000313" key="3">
    <source>
        <dbReference type="EMBL" id="ROS40676.1"/>
    </source>
</evidence>
<dbReference type="Gene3D" id="3.40.50.720">
    <property type="entry name" value="NAD(P)-binding Rossmann-like Domain"/>
    <property type="match status" value="1"/>
</dbReference>
<dbReference type="RefSeq" id="WP_123684140.1">
    <property type="nucleotide sequence ID" value="NZ_RKHY01000001.1"/>
</dbReference>
<dbReference type="GO" id="GO:0016491">
    <property type="term" value="F:oxidoreductase activity"/>
    <property type="evidence" value="ECO:0007669"/>
    <property type="project" value="UniProtKB-KW"/>
</dbReference>
<evidence type="ECO:0000256" key="1">
    <source>
        <dbReference type="ARBA" id="ARBA00006484"/>
    </source>
</evidence>
<keyword evidence="2" id="KW-0560">Oxidoreductase</keyword>
<dbReference type="PRINTS" id="PR00081">
    <property type="entry name" value="GDHRDH"/>
</dbReference>
<dbReference type="GeneID" id="301844395"/>
<proteinExistence type="inferred from homology"/>
<dbReference type="Proteomes" id="UP000274843">
    <property type="component" value="Unassembled WGS sequence"/>
</dbReference>
<organism evidence="3 4">
    <name type="scientific">Amycolatopsis thermoflava</name>
    <dbReference type="NCBI Taxonomy" id="84480"/>
    <lineage>
        <taxon>Bacteria</taxon>
        <taxon>Bacillati</taxon>
        <taxon>Actinomycetota</taxon>
        <taxon>Actinomycetes</taxon>
        <taxon>Pseudonocardiales</taxon>
        <taxon>Pseudonocardiaceae</taxon>
        <taxon>Amycolatopsis</taxon>
        <taxon>Amycolatopsis methanolica group</taxon>
    </lineage>
</organism>
<dbReference type="CDD" id="cd05233">
    <property type="entry name" value="SDR_c"/>
    <property type="match status" value="1"/>
</dbReference>
<dbReference type="InterPro" id="IPR036291">
    <property type="entry name" value="NAD(P)-bd_dom_sf"/>
</dbReference>